<keyword evidence="2" id="KW-1185">Reference proteome</keyword>
<organism evidence="1 2">
    <name type="scientific">Muricoccus nepalensis</name>
    <dbReference type="NCBI Taxonomy" id="1854500"/>
    <lineage>
        <taxon>Bacteria</taxon>
        <taxon>Pseudomonadati</taxon>
        <taxon>Pseudomonadota</taxon>
        <taxon>Alphaproteobacteria</taxon>
        <taxon>Acetobacterales</taxon>
        <taxon>Roseomonadaceae</taxon>
        <taxon>Muricoccus</taxon>
    </lineage>
</organism>
<dbReference type="AlphaFoldDB" id="A0A502EF02"/>
<gene>
    <name evidence="1" type="ORF">EAH89_30370</name>
</gene>
<dbReference type="OrthoDB" id="7288629at2"/>
<comment type="caution">
    <text evidence="1">The sequence shown here is derived from an EMBL/GenBank/DDBJ whole genome shotgun (WGS) entry which is preliminary data.</text>
</comment>
<evidence type="ECO:0000313" key="1">
    <source>
        <dbReference type="EMBL" id="TPG36248.1"/>
    </source>
</evidence>
<dbReference type="Proteomes" id="UP000317078">
    <property type="component" value="Unassembled WGS sequence"/>
</dbReference>
<accession>A0A502EF02</accession>
<dbReference type="EMBL" id="RCZP01000101">
    <property type="protein sequence ID" value="TPG36248.1"/>
    <property type="molecule type" value="Genomic_DNA"/>
</dbReference>
<dbReference type="RefSeq" id="WP_140887904.1">
    <property type="nucleotide sequence ID" value="NZ_RCZP01000101.1"/>
</dbReference>
<reference evidence="1 2" key="1">
    <citation type="journal article" date="2019" name="Environ. Microbiol.">
        <title>Species interactions and distinct microbial communities in high Arctic permafrost affected cryosols are associated with the CH4 and CO2 gas fluxes.</title>
        <authorList>
            <person name="Altshuler I."/>
            <person name="Hamel J."/>
            <person name="Turney S."/>
            <person name="Magnuson E."/>
            <person name="Levesque R."/>
            <person name="Greer C."/>
            <person name="Whyte L.G."/>
        </authorList>
    </citation>
    <scope>NUCLEOTIDE SEQUENCE [LARGE SCALE GENOMIC DNA]</scope>
    <source>
        <strain evidence="1 2">S9.3B</strain>
    </source>
</reference>
<proteinExistence type="predicted"/>
<evidence type="ECO:0000313" key="2">
    <source>
        <dbReference type="Proteomes" id="UP000317078"/>
    </source>
</evidence>
<name>A0A502EF02_9PROT</name>
<protein>
    <submittedName>
        <fullName evidence="1">Uncharacterized protein</fullName>
    </submittedName>
</protein>
<sequence length="74" mass="7708">MDIHPGQRFSLCKEAVAPVLAGLASEAQDAGWHEREVVVAVMTWAATRAAMIDGGEAVTEALMRSLSAARGQGG</sequence>